<dbReference type="GO" id="GO:0005886">
    <property type="term" value="C:plasma membrane"/>
    <property type="evidence" value="ECO:0007669"/>
    <property type="project" value="TreeGrafter"/>
</dbReference>
<gene>
    <name evidence="4" type="ORF">GFH32_13680</name>
</gene>
<dbReference type="InterPro" id="IPR003439">
    <property type="entry name" value="ABC_transporter-like_ATP-bd"/>
</dbReference>
<evidence type="ECO:0000256" key="2">
    <source>
        <dbReference type="ARBA" id="ARBA00022840"/>
    </source>
</evidence>
<evidence type="ECO:0000259" key="3">
    <source>
        <dbReference type="PROSITE" id="PS50893"/>
    </source>
</evidence>
<dbReference type="PANTHER" id="PTHR24220">
    <property type="entry name" value="IMPORT ATP-BINDING PROTEIN"/>
    <property type="match status" value="1"/>
</dbReference>
<reference evidence="4 5" key="1">
    <citation type="submission" date="2019-10" db="EMBL/GenBank/DDBJ databases">
        <authorList>
            <person name="Dong K."/>
        </authorList>
    </citation>
    <scope>NUCLEOTIDE SEQUENCE [LARGE SCALE GENOMIC DNA]</scope>
    <source>
        <strain evidence="5">dk4302</strain>
    </source>
</reference>
<name>A0A5Q0QDF1_9SPHI</name>
<evidence type="ECO:0000313" key="5">
    <source>
        <dbReference type="Proteomes" id="UP000326921"/>
    </source>
</evidence>
<dbReference type="GO" id="GO:0016887">
    <property type="term" value="F:ATP hydrolysis activity"/>
    <property type="evidence" value="ECO:0007669"/>
    <property type="project" value="InterPro"/>
</dbReference>
<dbReference type="GO" id="GO:0022857">
    <property type="term" value="F:transmembrane transporter activity"/>
    <property type="evidence" value="ECO:0007669"/>
    <property type="project" value="TreeGrafter"/>
</dbReference>
<dbReference type="PANTHER" id="PTHR24220:SF86">
    <property type="entry name" value="ABC TRANSPORTER ABCH.1"/>
    <property type="match status" value="1"/>
</dbReference>
<organism evidence="4 5">
    <name type="scientific">Sphingobacterium zhuxiongii</name>
    <dbReference type="NCBI Taxonomy" id="2662364"/>
    <lineage>
        <taxon>Bacteria</taxon>
        <taxon>Pseudomonadati</taxon>
        <taxon>Bacteroidota</taxon>
        <taxon>Sphingobacteriia</taxon>
        <taxon>Sphingobacteriales</taxon>
        <taxon>Sphingobacteriaceae</taxon>
        <taxon>Sphingobacterium</taxon>
    </lineage>
</organism>
<evidence type="ECO:0000256" key="1">
    <source>
        <dbReference type="ARBA" id="ARBA00022741"/>
    </source>
</evidence>
<proteinExistence type="predicted"/>
<keyword evidence="1" id="KW-0547">Nucleotide-binding</keyword>
<dbReference type="Proteomes" id="UP000326921">
    <property type="component" value="Chromosome"/>
</dbReference>
<dbReference type="SMART" id="SM00382">
    <property type="entry name" value="AAA"/>
    <property type="match status" value="1"/>
</dbReference>
<dbReference type="GO" id="GO:0005524">
    <property type="term" value="F:ATP binding"/>
    <property type="evidence" value="ECO:0007669"/>
    <property type="project" value="UniProtKB-KW"/>
</dbReference>
<dbReference type="InterPro" id="IPR027417">
    <property type="entry name" value="P-loop_NTPase"/>
</dbReference>
<feature type="domain" description="ABC transporter" evidence="3">
    <location>
        <begin position="6"/>
        <end position="215"/>
    </location>
</feature>
<dbReference type="InterPro" id="IPR003593">
    <property type="entry name" value="AAA+_ATPase"/>
</dbReference>
<accession>A0A5Q0QDF1</accession>
<keyword evidence="5" id="KW-1185">Reference proteome</keyword>
<dbReference type="AlphaFoldDB" id="A0A5Q0QDF1"/>
<dbReference type="RefSeq" id="WP_153512132.1">
    <property type="nucleotide sequence ID" value="NZ_CP045652.1"/>
</dbReference>
<dbReference type="InterPro" id="IPR015854">
    <property type="entry name" value="ABC_transpr_LolD-like"/>
</dbReference>
<dbReference type="KEGG" id="sphe:GFH32_13680"/>
<dbReference type="Pfam" id="PF00005">
    <property type="entry name" value="ABC_tran"/>
    <property type="match status" value="1"/>
</dbReference>
<sequence length="215" mass="23983">MNEFVLHTESLSYQYPKGSKLNFENLSVSKQKHTLILGESGSGKSTLLNLIAGFSAPTTGKVFIQGQDIYQLQESNLDHFRAKNLGFIFQEAHLLKNLTIVENIKLAQSLANYPVNEADIIELLKKLQLDQLANRKPNELSRGQVQRVAIARALINKPALLIADEPTAALDDKNTFLVIELIKALADEQGSTLIISTHDKRLKDEFSNNYQLSPL</sequence>
<keyword evidence="2 4" id="KW-0067">ATP-binding</keyword>
<dbReference type="EMBL" id="CP045652">
    <property type="protein sequence ID" value="QGA27294.1"/>
    <property type="molecule type" value="Genomic_DNA"/>
</dbReference>
<evidence type="ECO:0000313" key="4">
    <source>
        <dbReference type="EMBL" id="QGA27294.1"/>
    </source>
</evidence>
<dbReference type="SUPFAM" id="SSF52540">
    <property type="entry name" value="P-loop containing nucleoside triphosphate hydrolases"/>
    <property type="match status" value="1"/>
</dbReference>
<protein>
    <submittedName>
        <fullName evidence="4">ATP-binding cassette domain-containing protein</fullName>
    </submittedName>
</protein>
<dbReference type="PROSITE" id="PS50893">
    <property type="entry name" value="ABC_TRANSPORTER_2"/>
    <property type="match status" value="1"/>
</dbReference>
<dbReference type="Gene3D" id="3.40.50.300">
    <property type="entry name" value="P-loop containing nucleotide triphosphate hydrolases"/>
    <property type="match status" value="1"/>
</dbReference>